<organism evidence="1">
    <name type="scientific">uncultured Caudovirales phage</name>
    <dbReference type="NCBI Taxonomy" id="2100421"/>
    <lineage>
        <taxon>Viruses</taxon>
        <taxon>Duplodnaviria</taxon>
        <taxon>Heunggongvirae</taxon>
        <taxon>Uroviricota</taxon>
        <taxon>Caudoviricetes</taxon>
        <taxon>Peduoviridae</taxon>
        <taxon>Maltschvirus</taxon>
        <taxon>Maltschvirus maltsch</taxon>
    </lineage>
</organism>
<protein>
    <submittedName>
        <fullName evidence="1">Uncharacterized protein</fullName>
    </submittedName>
</protein>
<dbReference type="EMBL" id="LR796312">
    <property type="protein sequence ID" value="CAB4135970.1"/>
    <property type="molecule type" value="Genomic_DNA"/>
</dbReference>
<evidence type="ECO:0000313" key="1">
    <source>
        <dbReference type="EMBL" id="CAB4135970.1"/>
    </source>
</evidence>
<proteinExistence type="predicted"/>
<reference evidence="1" key="1">
    <citation type="submission" date="2020-04" db="EMBL/GenBank/DDBJ databases">
        <authorList>
            <person name="Chiriac C."/>
            <person name="Salcher M."/>
            <person name="Ghai R."/>
            <person name="Kavagutti S V."/>
        </authorList>
    </citation>
    <scope>NUCLEOTIDE SEQUENCE</scope>
</reference>
<accession>A0A6J5LSN4</accession>
<gene>
    <name evidence="1" type="ORF">UFOVP295_15</name>
</gene>
<name>A0A6J5LSN4_9CAUD</name>
<sequence length="108" mass="12714">MQQSLFDVLAVPAEMLRYEAFKEANPWVLRTLTRMSYELQNRGYSHYGIAALIEVLRYEYALTNDPSSDFKFNNNYRAFFAREIMQNNPMLDGFFSTRKSVADLSEDY</sequence>